<organism evidence="2 3">
    <name type="scientific">Bacteroides cellulosilyticus DSM 14838</name>
    <dbReference type="NCBI Taxonomy" id="537012"/>
    <lineage>
        <taxon>Bacteria</taxon>
        <taxon>Pseudomonadati</taxon>
        <taxon>Bacteroidota</taxon>
        <taxon>Bacteroidia</taxon>
        <taxon>Bacteroidales</taxon>
        <taxon>Bacteroidaceae</taxon>
        <taxon>Bacteroides</taxon>
    </lineage>
</organism>
<sequence length="42" mass="4555">MDCHTGSCPLSQGLAKVSSLSSSRLNLSFVLSVFTVFLLFFD</sequence>
<keyword evidence="1" id="KW-0812">Transmembrane</keyword>
<keyword evidence="1" id="KW-0472">Membrane</keyword>
<name>E2NBG8_9BACE</name>
<gene>
    <name evidence="2" type="ORF">BACCELL_01625</name>
</gene>
<evidence type="ECO:0000256" key="1">
    <source>
        <dbReference type="SAM" id="Phobius"/>
    </source>
</evidence>
<dbReference type="Proteomes" id="UP000003711">
    <property type="component" value="Unassembled WGS sequence"/>
</dbReference>
<proteinExistence type="predicted"/>
<reference evidence="2 3" key="1">
    <citation type="submission" date="2008-12" db="EMBL/GenBank/DDBJ databases">
        <authorList>
            <person name="Fulton L."/>
            <person name="Clifton S."/>
            <person name="Fulton B."/>
            <person name="Xu J."/>
            <person name="Minx P."/>
            <person name="Pepin K.H."/>
            <person name="Johnson M."/>
            <person name="Bhonagiri V."/>
            <person name="Nash W.E."/>
            <person name="Mardis E.R."/>
            <person name="Wilson R.K."/>
        </authorList>
    </citation>
    <scope>NUCLEOTIDE SEQUENCE [LARGE SCALE GENOMIC DNA]</scope>
    <source>
        <strain evidence="2 3">DSM 14838</strain>
    </source>
</reference>
<evidence type="ECO:0000313" key="2">
    <source>
        <dbReference type="EMBL" id="EEF90770.1"/>
    </source>
</evidence>
<keyword evidence="1" id="KW-1133">Transmembrane helix</keyword>
<dbReference type="HOGENOM" id="CLU_3246947_0_0_10"/>
<reference evidence="2 3" key="2">
    <citation type="submission" date="2009-01" db="EMBL/GenBank/DDBJ databases">
        <title>Draft genome sequence of Bacteroides cellulosilyticus (DSM 14838).</title>
        <authorList>
            <person name="Sudarsanam P."/>
            <person name="Ley R."/>
            <person name="Guruge J."/>
            <person name="Turnbaugh P.J."/>
            <person name="Mahowald M."/>
            <person name="Liep D."/>
            <person name="Gordon J."/>
        </authorList>
    </citation>
    <scope>NUCLEOTIDE SEQUENCE [LARGE SCALE GENOMIC DNA]</scope>
    <source>
        <strain evidence="2 3">DSM 14838</strain>
    </source>
</reference>
<evidence type="ECO:0000313" key="3">
    <source>
        <dbReference type="Proteomes" id="UP000003711"/>
    </source>
</evidence>
<dbReference type="AlphaFoldDB" id="E2NBG8"/>
<feature type="transmembrane region" description="Helical" evidence="1">
    <location>
        <begin position="25"/>
        <end position="41"/>
    </location>
</feature>
<comment type="caution">
    <text evidence="2">The sequence shown here is derived from an EMBL/GenBank/DDBJ whole genome shotgun (WGS) entry which is preliminary data.</text>
</comment>
<dbReference type="EMBL" id="ACCH01000133">
    <property type="protein sequence ID" value="EEF90770.1"/>
    <property type="molecule type" value="Genomic_DNA"/>
</dbReference>
<accession>E2NBG8</accession>
<protein>
    <submittedName>
        <fullName evidence="2">Uncharacterized protein</fullName>
    </submittedName>
</protein>